<dbReference type="PANTHER" id="PTHR43527:SF2">
    <property type="entry name" value="4-DIPHOSPHOCYTIDYL-2-C-METHYL-D-ERYTHRITOL KINASE, CHLOROPLASTIC"/>
    <property type="match status" value="1"/>
</dbReference>
<dbReference type="GO" id="GO:0016114">
    <property type="term" value="P:terpenoid biosynthetic process"/>
    <property type="evidence" value="ECO:0007669"/>
    <property type="project" value="UniProtKB-UniRule"/>
</dbReference>
<evidence type="ECO:0000256" key="3">
    <source>
        <dbReference type="ARBA" id="ARBA00017473"/>
    </source>
</evidence>
<dbReference type="SUPFAM" id="SSF55060">
    <property type="entry name" value="GHMP Kinase, C-terminal domain"/>
    <property type="match status" value="1"/>
</dbReference>
<reference evidence="13 14" key="1">
    <citation type="submission" date="2019-03" db="EMBL/GenBank/DDBJ databases">
        <title>Genomic Encyclopedia of Type Strains, Phase IV (KMG-IV): sequencing the most valuable type-strain genomes for metagenomic binning, comparative biology and taxonomic classification.</title>
        <authorList>
            <person name="Goeker M."/>
        </authorList>
    </citation>
    <scope>NUCLEOTIDE SEQUENCE [LARGE SCALE GENOMIC DNA]</scope>
    <source>
        <strain evidence="13 14">DSM 100055</strain>
    </source>
</reference>
<keyword evidence="5 9" id="KW-0547">Nucleotide-binding</keyword>
<dbReference type="AlphaFoldDB" id="A0AA46DYN5"/>
<evidence type="ECO:0000259" key="11">
    <source>
        <dbReference type="Pfam" id="PF00288"/>
    </source>
</evidence>
<dbReference type="Proteomes" id="UP000294678">
    <property type="component" value="Unassembled WGS sequence"/>
</dbReference>
<comment type="function">
    <text evidence="9">Catalyzes the phosphorylation of the position 2 hydroxy group of 4-diphosphocytidyl-2C-methyl-D-erythritol.</text>
</comment>
<dbReference type="NCBIfam" id="TIGR00154">
    <property type="entry name" value="ispE"/>
    <property type="match status" value="1"/>
</dbReference>
<dbReference type="PANTHER" id="PTHR43527">
    <property type="entry name" value="4-DIPHOSPHOCYTIDYL-2-C-METHYL-D-ERYTHRITOL KINASE, CHLOROPLASTIC"/>
    <property type="match status" value="1"/>
</dbReference>
<dbReference type="HAMAP" id="MF_00061">
    <property type="entry name" value="IspE"/>
    <property type="match status" value="1"/>
</dbReference>
<comment type="catalytic activity">
    <reaction evidence="9">
        <text>4-CDP-2-C-methyl-D-erythritol + ATP = 4-CDP-2-C-methyl-D-erythritol 2-phosphate + ADP + H(+)</text>
        <dbReference type="Rhea" id="RHEA:18437"/>
        <dbReference type="ChEBI" id="CHEBI:15378"/>
        <dbReference type="ChEBI" id="CHEBI:30616"/>
        <dbReference type="ChEBI" id="CHEBI:57823"/>
        <dbReference type="ChEBI" id="CHEBI:57919"/>
        <dbReference type="ChEBI" id="CHEBI:456216"/>
        <dbReference type="EC" id="2.7.1.148"/>
    </reaction>
</comment>
<feature type="binding site" evidence="9">
    <location>
        <begin position="97"/>
        <end position="107"/>
    </location>
    <ligand>
        <name>ATP</name>
        <dbReference type="ChEBI" id="CHEBI:30616"/>
    </ligand>
</feature>
<organism evidence="13 14">
    <name type="scientific">Hypnocyclicus thermotrophus</name>
    <dbReference type="NCBI Taxonomy" id="1627895"/>
    <lineage>
        <taxon>Bacteria</taxon>
        <taxon>Fusobacteriati</taxon>
        <taxon>Fusobacteriota</taxon>
        <taxon>Fusobacteriia</taxon>
        <taxon>Fusobacteriales</taxon>
        <taxon>Fusobacteriaceae</taxon>
        <taxon>Hypnocyclicus</taxon>
    </lineage>
</organism>
<dbReference type="RefSeq" id="WP_134113253.1">
    <property type="nucleotide sequence ID" value="NZ_SOBG01000005.1"/>
</dbReference>
<proteinExistence type="inferred from homology"/>
<dbReference type="Pfam" id="PF08544">
    <property type="entry name" value="GHMP_kinases_C"/>
    <property type="match status" value="1"/>
</dbReference>
<gene>
    <name evidence="9" type="primary">ispE</name>
    <name evidence="13" type="ORF">EV215_1384</name>
</gene>
<feature type="coiled-coil region" evidence="10">
    <location>
        <begin position="218"/>
        <end position="245"/>
    </location>
</feature>
<dbReference type="InterPro" id="IPR014721">
    <property type="entry name" value="Ribsml_uS5_D2-typ_fold_subgr"/>
</dbReference>
<dbReference type="InterPro" id="IPR006204">
    <property type="entry name" value="GHMP_kinase_N_dom"/>
</dbReference>
<accession>A0AA46DYN5</accession>
<feature type="domain" description="GHMP kinase N-terminal" evidence="11">
    <location>
        <begin position="68"/>
        <end position="144"/>
    </location>
</feature>
<keyword evidence="10" id="KW-0175">Coiled coil</keyword>
<evidence type="ECO:0000313" key="13">
    <source>
        <dbReference type="EMBL" id="TDT69842.1"/>
    </source>
</evidence>
<feature type="active site" evidence="9">
    <location>
        <position position="139"/>
    </location>
</feature>
<protein>
    <recommendedName>
        <fullName evidence="3 9">4-diphosphocytidyl-2-C-methyl-D-erythritol kinase</fullName>
        <shortName evidence="9">CMK</shortName>
        <ecNumber evidence="2 9">2.7.1.148</ecNumber>
    </recommendedName>
    <alternativeName>
        <fullName evidence="8 9">4-(cytidine-5'-diphospho)-2-C-methyl-D-erythritol kinase</fullName>
    </alternativeName>
</protein>
<evidence type="ECO:0000256" key="4">
    <source>
        <dbReference type="ARBA" id="ARBA00022679"/>
    </source>
</evidence>
<dbReference type="PIRSF" id="PIRSF010376">
    <property type="entry name" value="IspE"/>
    <property type="match status" value="1"/>
</dbReference>
<evidence type="ECO:0000256" key="6">
    <source>
        <dbReference type="ARBA" id="ARBA00022777"/>
    </source>
</evidence>
<keyword evidence="14" id="KW-1185">Reference proteome</keyword>
<feature type="active site" evidence="9">
    <location>
        <position position="11"/>
    </location>
</feature>
<evidence type="ECO:0000256" key="10">
    <source>
        <dbReference type="SAM" id="Coils"/>
    </source>
</evidence>
<dbReference type="EMBL" id="SOBG01000005">
    <property type="protein sequence ID" value="TDT69842.1"/>
    <property type="molecule type" value="Genomic_DNA"/>
</dbReference>
<dbReference type="GO" id="GO:0050515">
    <property type="term" value="F:4-(cytidine 5'-diphospho)-2-C-methyl-D-erythritol kinase activity"/>
    <property type="evidence" value="ECO:0007669"/>
    <property type="project" value="UniProtKB-UniRule"/>
</dbReference>
<evidence type="ECO:0000313" key="14">
    <source>
        <dbReference type="Proteomes" id="UP000294678"/>
    </source>
</evidence>
<dbReference type="GO" id="GO:0019288">
    <property type="term" value="P:isopentenyl diphosphate biosynthetic process, methylerythritol 4-phosphate pathway"/>
    <property type="evidence" value="ECO:0007669"/>
    <property type="project" value="UniProtKB-UniRule"/>
</dbReference>
<keyword evidence="4 9" id="KW-0808">Transferase</keyword>
<comment type="similarity">
    <text evidence="1 9">Belongs to the GHMP kinase family. IspE subfamily.</text>
</comment>
<dbReference type="EC" id="2.7.1.148" evidence="2 9"/>
<comment type="pathway">
    <text evidence="9">Isoprenoid biosynthesis; isopentenyl diphosphate biosynthesis via DXP pathway; isopentenyl diphosphate from 1-deoxy-D-xylulose 5-phosphate: step 3/6.</text>
</comment>
<keyword evidence="6 9" id="KW-0418">Kinase</keyword>
<name>A0AA46DYN5_9FUSO</name>
<dbReference type="Gene3D" id="3.30.70.890">
    <property type="entry name" value="GHMP kinase, C-terminal domain"/>
    <property type="match status" value="1"/>
</dbReference>
<dbReference type="GO" id="GO:0005524">
    <property type="term" value="F:ATP binding"/>
    <property type="evidence" value="ECO:0007669"/>
    <property type="project" value="UniProtKB-UniRule"/>
</dbReference>
<sequence length="287" mass="33041">MKSYKEKANAKINIGLNILEKLENGYHSLDMIMAPIDLSDILEIKFNEKKGNLKIFCNKNDVPINENNIIYKIYNKFYEYTSLQREDIEVKLIKRIPSEAGLGGGSSDGATFLKVLNNYNNNILSTNEMINISKDIGADIPFFIINKTTRVKGIGEKLEIIENKLESDIILVKPSFGISTKDAYINYSNLKNKNNANIEKIIKGLKENDVNLVRDNIDNHLQQSAKLFKNELEKFEKELYKLTKLKFYMTGSGSCYYSFVEKKDSKKIINLLKNKYGTYFISLTRFY</sequence>
<evidence type="ECO:0000259" key="12">
    <source>
        <dbReference type="Pfam" id="PF08544"/>
    </source>
</evidence>
<dbReference type="InterPro" id="IPR036554">
    <property type="entry name" value="GHMP_kinase_C_sf"/>
</dbReference>
<dbReference type="Gene3D" id="3.30.230.10">
    <property type="match status" value="1"/>
</dbReference>
<evidence type="ECO:0000256" key="8">
    <source>
        <dbReference type="ARBA" id="ARBA00032554"/>
    </source>
</evidence>
<evidence type="ECO:0000256" key="1">
    <source>
        <dbReference type="ARBA" id="ARBA00009684"/>
    </source>
</evidence>
<evidence type="ECO:0000256" key="5">
    <source>
        <dbReference type="ARBA" id="ARBA00022741"/>
    </source>
</evidence>
<evidence type="ECO:0000256" key="9">
    <source>
        <dbReference type="HAMAP-Rule" id="MF_00061"/>
    </source>
</evidence>
<keyword evidence="7 9" id="KW-0067">ATP-binding</keyword>
<dbReference type="InterPro" id="IPR004424">
    <property type="entry name" value="IspE"/>
</dbReference>
<comment type="caution">
    <text evidence="13">The sequence shown here is derived from an EMBL/GenBank/DDBJ whole genome shotgun (WGS) entry which is preliminary data.</text>
</comment>
<dbReference type="Pfam" id="PF00288">
    <property type="entry name" value="GHMP_kinases_N"/>
    <property type="match status" value="1"/>
</dbReference>
<dbReference type="InterPro" id="IPR020568">
    <property type="entry name" value="Ribosomal_Su5_D2-typ_SF"/>
</dbReference>
<keyword evidence="9" id="KW-0414">Isoprene biosynthesis</keyword>
<feature type="domain" description="GHMP kinase C-terminal" evidence="12">
    <location>
        <begin position="202"/>
        <end position="275"/>
    </location>
</feature>
<evidence type="ECO:0000256" key="7">
    <source>
        <dbReference type="ARBA" id="ARBA00022840"/>
    </source>
</evidence>
<dbReference type="InterPro" id="IPR013750">
    <property type="entry name" value="GHMP_kinase_C_dom"/>
</dbReference>
<evidence type="ECO:0000256" key="2">
    <source>
        <dbReference type="ARBA" id="ARBA00012052"/>
    </source>
</evidence>
<dbReference type="SUPFAM" id="SSF54211">
    <property type="entry name" value="Ribosomal protein S5 domain 2-like"/>
    <property type="match status" value="1"/>
</dbReference>